<protein>
    <submittedName>
        <fullName evidence="3">Uncharacterized protein</fullName>
    </submittedName>
</protein>
<keyword evidence="2" id="KW-0472">Membrane</keyword>
<dbReference type="RefSeq" id="WP_190994844.1">
    <property type="nucleotide sequence ID" value="NZ_JACOIK010000009.1"/>
</dbReference>
<evidence type="ECO:0000313" key="4">
    <source>
        <dbReference type="Proteomes" id="UP000602759"/>
    </source>
</evidence>
<evidence type="ECO:0000256" key="2">
    <source>
        <dbReference type="SAM" id="Phobius"/>
    </source>
</evidence>
<dbReference type="Proteomes" id="UP000602759">
    <property type="component" value="Unassembled WGS sequence"/>
</dbReference>
<keyword evidence="2" id="KW-1133">Transmembrane helix</keyword>
<gene>
    <name evidence="3" type="ORF">H8B06_13770</name>
</gene>
<name>A0ABR7YRE2_9SPHI</name>
<evidence type="ECO:0000256" key="1">
    <source>
        <dbReference type="SAM" id="Coils"/>
    </source>
</evidence>
<dbReference type="EMBL" id="JACOIK010000009">
    <property type="protein sequence ID" value="MBD1433901.1"/>
    <property type="molecule type" value="Genomic_DNA"/>
</dbReference>
<feature type="transmembrane region" description="Helical" evidence="2">
    <location>
        <begin position="408"/>
        <end position="431"/>
    </location>
</feature>
<organism evidence="3 4">
    <name type="scientific">Sphingobacterium micropteri</name>
    <dbReference type="NCBI Taxonomy" id="2763501"/>
    <lineage>
        <taxon>Bacteria</taxon>
        <taxon>Pseudomonadati</taxon>
        <taxon>Bacteroidota</taxon>
        <taxon>Sphingobacteriia</taxon>
        <taxon>Sphingobacteriales</taxon>
        <taxon>Sphingobacteriaceae</taxon>
        <taxon>Sphingobacterium</taxon>
    </lineage>
</organism>
<reference evidence="3 4" key="1">
    <citation type="submission" date="2020-08" db="EMBL/GenBank/DDBJ databases">
        <title>Sphingobacterium sp. DN00404 isolated from aquaculture water.</title>
        <authorList>
            <person name="Zhang M."/>
        </authorList>
    </citation>
    <scope>NUCLEOTIDE SEQUENCE [LARGE SCALE GENOMIC DNA]</scope>
    <source>
        <strain evidence="3 4">DN00404</strain>
    </source>
</reference>
<evidence type="ECO:0000313" key="3">
    <source>
        <dbReference type="EMBL" id="MBD1433901.1"/>
    </source>
</evidence>
<comment type="caution">
    <text evidence="3">The sequence shown here is derived from an EMBL/GenBank/DDBJ whole genome shotgun (WGS) entry which is preliminary data.</text>
</comment>
<keyword evidence="1" id="KW-0175">Coiled coil</keyword>
<feature type="coiled-coil region" evidence="1">
    <location>
        <begin position="507"/>
        <end position="545"/>
    </location>
</feature>
<sequence>MAVSINFSDRFHKETQKMQSLMQSYPGMEMGHHLNDHLQLLEAQASPHAEYPIEVLLLDMPKEEQLFRLLDFLQITPEEGKNLPLQLNDAAHRYQCHHIIRSGTATYRITLYNSAHIPVRSTSNLAPCFKLVCWFASEPPTEDEIEPILLRLDAESGIVFFLNYAAVNFMDGAPQLRMHALPPDQLPENLTVLLESDALKKILPLAHASRLLQGLEKVSASFSQYIAQQEKDIKTKKFQNQQEKHSFEQEGKLNLQDLYKQLKGGLQRDFSECERGIQDRLVRLGQRHSPNSLMAQIENRIQQVDHLQEENFAGNIRMTLPAGTQDTLVRTVFQGLRMQIDQDIFAFKEFIKQECGDLDKKMTEHHLAFSYSPQLQINLSRIEANIAEYVQFTQKYETEKKQLHFGDYLRAALGPIMAVGGLFMVMSLLGIPLRAIISGTNKFITVPIILGICGYSLYQFTRHNKARNIHEYDAELNRMRENLLTETRGMIRKVTDEWQREIIGALREELNQMVNTLENLFAHAAAEHKENIQRAQRSVQRRENALGQRESTHLSVLKNKENYDRLLAQLSGELMNQYQQQLQQL</sequence>
<accession>A0ABR7YRE2</accession>
<feature type="transmembrane region" description="Helical" evidence="2">
    <location>
        <begin position="443"/>
        <end position="460"/>
    </location>
</feature>
<keyword evidence="4" id="KW-1185">Reference proteome</keyword>
<proteinExistence type="predicted"/>
<keyword evidence="2" id="KW-0812">Transmembrane</keyword>